<gene>
    <name evidence="1" type="ORF">EHQ10_07925</name>
</gene>
<protein>
    <submittedName>
        <fullName evidence="1">VOC family protein</fullName>
    </submittedName>
</protein>
<sequence length="118" mass="13325">MIHHIAIGTLHPSLLADFYLQLPGAKQSKVHYFESGEIRSIWIQLGAVILMLEKGKNESPKKLVFSLENSNQTAWKEFLTTISVLERTEFTVYFEDPDGNGLGLSSYPQKLPKSLEMS</sequence>
<evidence type="ECO:0000313" key="2">
    <source>
        <dbReference type="Proteomes" id="UP000297617"/>
    </source>
</evidence>
<organism evidence="1 2">
    <name type="scientific">Leptospira bouyouniensis</name>
    <dbReference type="NCBI Taxonomy" id="2484911"/>
    <lineage>
        <taxon>Bacteria</taxon>
        <taxon>Pseudomonadati</taxon>
        <taxon>Spirochaetota</taxon>
        <taxon>Spirochaetia</taxon>
        <taxon>Leptospirales</taxon>
        <taxon>Leptospiraceae</taxon>
        <taxon>Leptospira</taxon>
    </lineage>
</organism>
<reference evidence="2" key="1">
    <citation type="journal article" date="2019" name="PLoS Negl. Trop. Dis.">
        <title>Revisiting the worldwide diversity of Leptospira species in the environment.</title>
        <authorList>
            <person name="Vincent A.T."/>
            <person name="Schiettekatte O."/>
            <person name="Bourhy P."/>
            <person name="Veyrier F.J."/>
            <person name="Picardeau M."/>
        </authorList>
    </citation>
    <scope>NUCLEOTIDE SEQUENCE [LARGE SCALE GENOMIC DNA]</scope>
    <source>
        <strain evidence="2">201800295</strain>
    </source>
</reference>
<accession>A0ABY2L5F8</accession>
<keyword evidence="2" id="KW-1185">Reference proteome</keyword>
<comment type="caution">
    <text evidence="1">The sequence shown here is derived from an EMBL/GenBank/DDBJ whole genome shotgun (WGS) entry which is preliminary data.</text>
</comment>
<dbReference type="InterPro" id="IPR029068">
    <property type="entry name" value="Glyas_Bleomycin-R_OHBP_Dase"/>
</dbReference>
<dbReference type="Gene3D" id="3.10.180.10">
    <property type="entry name" value="2,3-Dihydroxybiphenyl 1,2-Dioxygenase, domain 1"/>
    <property type="match status" value="1"/>
</dbReference>
<evidence type="ECO:0000313" key="1">
    <source>
        <dbReference type="EMBL" id="TGK49768.1"/>
    </source>
</evidence>
<name>A0ABY2L5F8_9LEPT</name>
<proteinExistence type="predicted"/>
<dbReference type="Proteomes" id="UP000297617">
    <property type="component" value="Unassembled WGS sequence"/>
</dbReference>
<dbReference type="RefSeq" id="WP_135753788.1">
    <property type="nucleotide sequence ID" value="NZ_RQFD01000010.1"/>
</dbReference>
<dbReference type="SUPFAM" id="SSF54593">
    <property type="entry name" value="Glyoxalase/Bleomycin resistance protein/Dihydroxybiphenyl dioxygenase"/>
    <property type="match status" value="1"/>
</dbReference>
<dbReference type="EMBL" id="RQFD01000010">
    <property type="protein sequence ID" value="TGK49768.1"/>
    <property type="molecule type" value="Genomic_DNA"/>
</dbReference>